<evidence type="ECO:0008006" key="4">
    <source>
        <dbReference type="Google" id="ProtNLM"/>
    </source>
</evidence>
<accession>A0AA43TS55</accession>
<feature type="compositionally biased region" description="Polar residues" evidence="1">
    <location>
        <begin position="112"/>
        <end position="130"/>
    </location>
</feature>
<sequence length="130" mass="14865">MFGWDEAEQSHQEVYRDNDPDERHQGKFSHELLAGGAAFEGFKLYEDKQRKEGKTVNHAFAKEALMGLVGGEVDRLVETKGLDEADAYRTRHRAEKGASQMYDEHYGGQDNYDPNSYDAPQQIQNYGGRY</sequence>
<feature type="compositionally biased region" description="Basic and acidic residues" evidence="1">
    <location>
        <begin position="8"/>
        <end position="25"/>
    </location>
</feature>
<keyword evidence="3" id="KW-1185">Reference proteome</keyword>
<comment type="caution">
    <text evidence="2">The sequence shown here is derived from an EMBL/GenBank/DDBJ whole genome shotgun (WGS) entry which is preliminary data.</text>
</comment>
<evidence type="ECO:0000313" key="2">
    <source>
        <dbReference type="EMBL" id="MDI1485639.1"/>
    </source>
</evidence>
<dbReference type="InterPro" id="IPR022234">
    <property type="entry name" value="DUF3759"/>
</dbReference>
<feature type="region of interest" description="Disordered" evidence="1">
    <location>
        <begin position="1"/>
        <end position="25"/>
    </location>
</feature>
<proteinExistence type="predicted"/>
<dbReference type="AlphaFoldDB" id="A0AA43TS55"/>
<name>A0AA43TS55_9LECA</name>
<evidence type="ECO:0000256" key="1">
    <source>
        <dbReference type="SAM" id="MobiDB-lite"/>
    </source>
</evidence>
<dbReference type="Pfam" id="PF12585">
    <property type="entry name" value="DUF3759"/>
    <property type="match status" value="1"/>
</dbReference>
<feature type="region of interest" description="Disordered" evidence="1">
    <location>
        <begin position="91"/>
        <end position="130"/>
    </location>
</feature>
<dbReference type="EMBL" id="JAPUFD010000002">
    <property type="protein sequence ID" value="MDI1485639.1"/>
    <property type="molecule type" value="Genomic_DNA"/>
</dbReference>
<dbReference type="PANTHER" id="PTHR37450:SF1">
    <property type="entry name" value="CIPC PROTEIN"/>
    <property type="match status" value="1"/>
</dbReference>
<organism evidence="2 3">
    <name type="scientific">Ramalina farinacea</name>
    <dbReference type="NCBI Taxonomy" id="258253"/>
    <lineage>
        <taxon>Eukaryota</taxon>
        <taxon>Fungi</taxon>
        <taxon>Dikarya</taxon>
        <taxon>Ascomycota</taxon>
        <taxon>Pezizomycotina</taxon>
        <taxon>Lecanoromycetes</taxon>
        <taxon>OSLEUM clade</taxon>
        <taxon>Lecanoromycetidae</taxon>
        <taxon>Lecanorales</taxon>
        <taxon>Lecanorineae</taxon>
        <taxon>Ramalinaceae</taxon>
        <taxon>Ramalina</taxon>
    </lineage>
</organism>
<evidence type="ECO:0000313" key="3">
    <source>
        <dbReference type="Proteomes" id="UP001161017"/>
    </source>
</evidence>
<dbReference type="Proteomes" id="UP001161017">
    <property type="component" value="Unassembled WGS sequence"/>
</dbReference>
<dbReference type="PANTHER" id="PTHR37450">
    <property type="entry name" value="CIPC PROTEIN"/>
    <property type="match status" value="1"/>
</dbReference>
<protein>
    <recommendedName>
        <fullName evidence="4">CipC-like antibiotic response protein</fullName>
    </recommendedName>
</protein>
<reference evidence="2" key="1">
    <citation type="journal article" date="2023" name="Genome Biol. Evol.">
        <title>First Whole Genome Sequence and Flow Cytometry Genome Size Data for the Lichen-Forming Fungus Ramalina farinacea (Ascomycota).</title>
        <authorList>
            <person name="Llewellyn T."/>
            <person name="Mian S."/>
            <person name="Hill R."/>
            <person name="Leitch I.J."/>
            <person name="Gaya E."/>
        </authorList>
    </citation>
    <scope>NUCLEOTIDE SEQUENCE</scope>
    <source>
        <strain evidence="2">LIQ254RAFAR</strain>
    </source>
</reference>
<gene>
    <name evidence="2" type="ORF">OHK93_003828</name>
</gene>